<feature type="region of interest" description="Disordered" evidence="1">
    <location>
        <begin position="1"/>
        <end position="64"/>
    </location>
</feature>
<feature type="compositionally biased region" description="Basic residues" evidence="1">
    <location>
        <begin position="39"/>
        <end position="56"/>
    </location>
</feature>
<evidence type="ECO:0000256" key="1">
    <source>
        <dbReference type="SAM" id="MobiDB-lite"/>
    </source>
</evidence>
<feature type="non-terminal residue" evidence="2">
    <location>
        <position position="1"/>
    </location>
</feature>
<organism evidence="2 3">
    <name type="scientific">Prorocentrum cordatum</name>
    <dbReference type="NCBI Taxonomy" id="2364126"/>
    <lineage>
        <taxon>Eukaryota</taxon>
        <taxon>Sar</taxon>
        <taxon>Alveolata</taxon>
        <taxon>Dinophyceae</taxon>
        <taxon>Prorocentrales</taxon>
        <taxon>Prorocentraceae</taxon>
        <taxon>Prorocentrum</taxon>
    </lineage>
</organism>
<comment type="caution">
    <text evidence="2">The sequence shown here is derived from an EMBL/GenBank/DDBJ whole genome shotgun (WGS) entry which is preliminary data.</text>
</comment>
<protein>
    <submittedName>
        <fullName evidence="2">Uncharacterized protein</fullName>
    </submittedName>
</protein>
<evidence type="ECO:0000313" key="3">
    <source>
        <dbReference type="Proteomes" id="UP001189429"/>
    </source>
</evidence>
<sequence>HGQSPDEREPPRRGAEWGPPAKSAETRGADSRGPWSKMRGIRARVRARRSSPRRRGPVLSAPRDIDLIRPRCRRRALQLLDLLGLRAAGASGARADGVGPGGPLGPEPAAPRAVQAPPRPASEEEEEEEEERKARVGSEGAPRWRPAALLASRRSPLWRRARAMAWTSSSSPHVQRRAVAADAGCVPEGMPKKNDLECAPYSGMRDPSANDWMLHALGTSDRSLMIQRRSAGTCRRPAGS</sequence>
<proteinExistence type="predicted"/>
<evidence type="ECO:0000313" key="2">
    <source>
        <dbReference type="EMBL" id="CAK0802894.1"/>
    </source>
</evidence>
<dbReference type="Proteomes" id="UP001189429">
    <property type="component" value="Unassembled WGS sequence"/>
</dbReference>
<accession>A0ABN9QAK1</accession>
<keyword evidence="3" id="KW-1185">Reference proteome</keyword>
<name>A0ABN9QAK1_9DINO</name>
<gene>
    <name evidence="2" type="ORF">PCOR1329_LOCUS10250</name>
</gene>
<feature type="compositionally biased region" description="Basic and acidic residues" evidence="1">
    <location>
        <begin position="1"/>
        <end position="15"/>
    </location>
</feature>
<dbReference type="EMBL" id="CAUYUJ010002899">
    <property type="protein sequence ID" value="CAK0802894.1"/>
    <property type="molecule type" value="Genomic_DNA"/>
</dbReference>
<reference evidence="2" key="1">
    <citation type="submission" date="2023-10" db="EMBL/GenBank/DDBJ databases">
        <authorList>
            <person name="Chen Y."/>
            <person name="Shah S."/>
            <person name="Dougan E. K."/>
            <person name="Thang M."/>
            <person name="Chan C."/>
        </authorList>
    </citation>
    <scope>NUCLEOTIDE SEQUENCE [LARGE SCALE GENOMIC DNA]</scope>
</reference>
<feature type="region of interest" description="Disordered" evidence="1">
    <location>
        <begin position="90"/>
        <end position="144"/>
    </location>
</feature>